<dbReference type="InterPro" id="IPR004358">
    <property type="entry name" value="Sig_transdc_His_kin-like_C"/>
</dbReference>
<evidence type="ECO:0000313" key="16">
    <source>
        <dbReference type="EMBL" id="TDD39172.1"/>
    </source>
</evidence>
<dbReference type="PANTHER" id="PTHR45436">
    <property type="entry name" value="SENSOR HISTIDINE KINASE YKOH"/>
    <property type="match status" value="1"/>
</dbReference>
<keyword evidence="6" id="KW-0808">Transferase</keyword>
<dbReference type="Gene3D" id="1.10.8.500">
    <property type="entry name" value="HAMP domain in histidine kinase"/>
    <property type="match status" value="1"/>
</dbReference>
<evidence type="ECO:0000259" key="14">
    <source>
        <dbReference type="PROSITE" id="PS50109"/>
    </source>
</evidence>
<comment type="caution">
    <text evidence="16">The sequence shown here is derived from an EMBL/GenBank/DDBJ whole genome shotgun (WGS) entry which is preliminary data.</text>
</comment>
<dbReference type="InterPro" id="IPR003661">
    <property type="entry name" value="HisK_dim/P_dom"/>
</dbReference>
<evidence type="ECO:0000256" key="7">
    <source>
        <dbReference type="ARBA" id="ARBA00022692"/>
    </source>
</evidence>
<dbReference type="InterPro" id="IPR036890">
    <property type="entry name" value="HATPase_C_sf"/>
</dbReference>
<keyword evidence="9 13" id="KW-1133">Transmembrane helix</keyword>
<dbReference type="EMBL" id="SMKW01000079">
    <property type="protein sequence ID" value="TDD39172.1"/>
    <property type="molecule type" value="Genomic_DNA"/>
</dbReference>
<dbReference type="PANTHER" id="PTHR45436:SF15">
    <property type="entry name" value="SENSOR HISTIDINE KINASE CUSS"/>
    <property type="match status" value="1"/>
</dbReference>
<dbReference type="AlphaFoldDB" id="A0A4R4Y805"/>
<comment type="subcellular location">
    <subcellularLocation>
        <location evidence="3">Cell membrane</location>
    </subcellularLocation>
    <subcellularLocation>
        <location evidence="2">Membrane</location>
        <topology evidence="2">Multi-pass membrane protein</topology>
    </subcellularLocation>
</comment>
<dbReference type="GO" id="GO:0005886">
    <property type="term" value="C:plasma membrane"/>
    <property type="evidence" value="ECO:0007669"/>
    <property type="project" value="UniProtKB-SubCell"/>
</dbReference>
<evidence type="ECO:0000256" key="12">
    <source>
        <dbReference type="SAM" id="MobiDB-lite"/>
    </source>
</evidence>
<dbReference type="SUPFAM" id="SSF47384">
    <property type="entry name" value="Homodimeric domain of signal transducing histidine kinase"/>
    <property type="match status" value="1"/>
</dbReference>
<dbReference type="CDD" id="cd00082">
    <property type="entry name" value="HisKA"/>
    <property type="match status" value="1"/>
</dbReference>
<dbReference type="PROSITE" id="PS50885">
    <property type="entry name" value="HAMP"/>
    <property type="match status" value="1"/>
</dbReference>
<dbReference type="OrthoDB" id="9786919at2"/>
<proteinExistence type="predicted"/>
<dbReference type="InterPro" id="IPR003594">
    <property type="entry name" value="HATPase_dom"/>
</dbReference>
<keyword evidence="11 13" id="KW-0472">Membrane</keyword>
<evidence type="ECO:0000256" key="6">
    <source>
        <dbReference type="ARBA" id="ARBA00022679"/>
    </source>
</evidence>
<dbReference type="SUPFAM" id="SSF55874">
    <property type="entry name" value="ATPase domain of HSP90 chaperone/DNA topoisomerase II/histidine kinase"/>
    <property type="match status" value="1"/>
</dbReference>
<evidence type="ECO:0000256" key="5">
    <source>
        <dbReference type="ARBA" id="ARBA00022553"/>
    </source>
</evidence>
<dbReference type="Pfam" id="PF00512">
    <property type="entry name" value="HisKA"/>
    <property type="match status" value="1"/>
</dbReference>
<dbReference type="SMART" id="SM00304">
    <property type="entry name" value="HAMP"/>
    <property type="match status" value="1"/>
</dbReference>
<evidence type="ECO:0000259" key="15">
    <source>
        <dbReference type="PROSITE" id="PS50885"/>
    </source>
</evidence>
<feature type="transmembrane region" description="Helical" evidence="13">
    <location>
        <begin position="12"/>
        <end position="32"/>
    </location>
</feature>
<evidence type="ECO:0000256" key="3">
    <source>
        <dbReference type="ARBA" id="ARBA00004236"/>
    </source>
</evidence>
<evidence type="ECO:0000256" key="11">
    <source>
        <dbReference type="ARBA" id="ARBA00023136"/>
    </source>
</evidence>
<dbReference type="EC" id="2.7.13.3" evidence="4"/>
<evidence type="ECO:0000256" key="9">
    <source>
        <dbReference type="ARBA" id="ARBA00022989"/>
    </source>
</evidence>
<dbReference type="SMART" id="SM00387">
    <property type="entry name" value="HATPase_c"/>
    <property type="match status" value="1"/>
</dbReference>
<keyword evidence="8 16" id="KW-0418">Kinase</keyword>
<dbReference type="Gene3D" id="1.10.287.130">
    <property type="match status" value="1"/>
</dbReference>
<accession>A0A4R4Y805</accession>
<dbReference type="PROSITE" id="PS50109">
    <property type="entry name" value="HIS_KIN"/>
    <property type="match status" value="1"/>
</dbReference>
<dbReference type="RefSeq" id="WP_132493438.1">
    <property type="nucleotide sequence ID" value="NZ_SMKW01000079.1"/>
</dbReference>
<dbReference type="InterPro" id="IPR050428">
    <property type="entry name" value="TCS_sensor_his_kinase"/>
</dbReference>
<dbReference type="InterPro" id="IPR003660">
    <property type="entry name" value="HAMP_dom"/>
</dbReference>
<organism evidence="16 17">
    <name type="scientific">Saccharopolyspora elongata</name>
    <dbReference type="NCBI Taxonomy" id="2530387"/>
    <lineage>
        <taxon>Bacteria</taxon>
        <taxon>Bacillati</taxon>
        <taxon>Actinomycetota</taxon>
        <taxon>Actinomycetes</taxon>
        <taxon>Pseudonocardiales</taxon>
        <taxon>Pseudonocardiaceae</taxon>
        <taxon>Saccharopolyspora</taxon>
    </lineage>
</organism>
<dbReference type="PRINTS" id="PR00344">
    <property type="entry name" value="BCTRLSENSOR"/>
</dbReference>
<keyword evidence="10" id="KW-0902">Two-component regulatory system</keyword>
<name>A0A4R4Y805_9PSEU</name>
<keyword evidence="5" id="KW-0597">Phosphoprotein</keyword>
<dbReference type="Pfam" id="PF02518">
    <property type="entry name" value="HATPase_c"/>
    <property type="match status" value="1"/>
</dbReference>
<gene>
    <name evidence="16" type="ORF">E1288_37500</name>
</gene>
<feature type="domain" description="HAMP" evidence="15">
    <location>
        <begin position="115"/>
        <end position="168"/>
    </location>
</feature>
<feature type="region of interest" description="Disordered" evidence="12">
    <location>
        <begin position="42"/>
        <end position="67"/>
    </location>
</feature>
<comment type="catalytic activity">
    <reaction evidence="1">
        <text>ATP + protein L-histidine = ADP + protein N-phospho-L-histidine.</text>
        <dbReference type="EC" id="2.7.13.3"/>
    </reaction>
</comment>
<dbReference type="Proteomes" id="UP000294947">
    <property type="component" value="Unassembled WGS sequence"/>
</dbReference>
<evidence type="ECO:0000256" key="4">
    <source>
        <dbReference type="ARBA" id="ARBA00012438"/>
    </source>
</evidence>
<dbReference type="SUPFAM" id="SSF158472">
    <property type="entry name" value="HAMP domain-like"/>
    <property type="match status" value="1"/>
</dbReference>
<dbReference type="Gene3D" id="3.30.565.10">
    <property type="entry name" value="Histidine kinase-like ATPase, C-terminal domain"/>
    <property type="match status" value="1"/>
</dbReference>
<feature type="domain" description="Histidine kinase" evidence="14">
    <location>
        <begin position="176"/>
        <end position="387"/>
    </location>
</feature>
<dbReference type="GO" id="GO:0000155">
    <property type="term" value="F:phosphorelay sensor kinase activity"/>
    <property type="evidence" value="ECO:0007669"/>
    <property type="project" value="InterPro"/>
</dbReference>
<dbReference type="CDD" id="cd00075">
    <property type="entry name" value="HATPase"/>
    <property type="match status" value="1"/>
</dbReference>
<dbReference type="Pfam" id="PF00672">
    <property type="entry name" value="HAMP"/>
    <property type="match status" value="1"/>
</dbReference>
<feature type="transmembrane region" description="Helical" evidence="13">
    <location>
        <begin position="95"/>
        <end position="114"/>
    </location>
</feature>
<keyword evidence="7 13" id="KW-0812">Transmembrane</keyword>
<evidence type="ECO:0000256" key="2">
    <source>
        <dbReference type="ARBA" id="ARBA00004141"/>
    </source>
</evidence>
<evidence type="ECO:0000256" key="13">
    <source>
        <dbReference type="SAM" id="Phobius"/>
    </source>
</evidence>
<sequence length="387" mass="41368">MKRWPLRVKLTLAYVMLTAVTGAILLGLILLMTQPAIPVGTASEPPVPASSPSDVAPELPVTPADPGDPELVDPGHPELVDVAGTVTYSSVLESGVVALVVVMALAAVLGWLTARRALRPIRSITSAAQRAADQELSTRIRLSGPNDEIKELADAFDHMLARLERSFASQRRFLANAAHELKTPVAAQRAVTEVAMTRPDAATGTKELGRKLLASLDHQQRVLTGLFALAQNAETVERKDTVNLADLTDDILHERIARNDEQIKPTSELDVAKVRGDAALLEQLIRNLIDNAFVHNEPCGWVSVRTIGTKTESGLEIANGGNHIDTTKAGQLFEPFRRLCFNRADPPPGSGLGLSVVRAIAEAHGGSVTARPRDEGGLVVRVCLPAA</sequence>
<evidence type="ECO:0000256" key="10">
    <source>
        <dbReference type="ARBA" id="ARBA00023012"/>
    </source>
</evidence>
<evidence type="ECO:0000313" key="17">
    <source>
        <dbReference type="Proteomes" id="UP000294947"/>
    </source>
</evidence>
<reference evidence="16 17" key="1">
    <citation type="submission" date="2019-03" db="EMBL/GenBank/DDBJ databases">
        <title>Draft genome sequences of novel Actinobacteria.</title>
        <authorList>
            <person name="Sahin N."/>
            <person name="Ay H."/>
            <person name="Saygin H."/>
        </authorList>
    </citation>
    <scope>NUCLEOTIDE SEQUENCE [LARGE SCALE GENOMIC DNA]</scope>
    <source>
        <strain evidence="16 17">7K502</strain>
    </source>
</reference>
<dbReference type="SMART" id="SM00388">
    <property type="entry name" value="HisKA"/>
    <property type="match status" value="1"/>
</dbReference>
<protein>
    <recommendedName>
        <fullName evidence="4">histidine kinase</fullName>
        <ecNumber evidence="4">2.7.13.3</ecNumber>
    </recommendedName>
</protein>
<evidence type="ECO:0000256" key="8">
    <source>
        <dbReference type="ARBA" id="ARBA00022777"/>
    </source>
</evidence>
<dbReference type="InterPro" id="IPR036097">
    <property type="entry name" value="HisK_dim/P_sf"/>
</dbReference>
<keyword evidence="17" id="KW-1185">Reference proteome</keyword>
<dbReference type="CDD" id="cd06225">
    <property type="entry name" value="HAMP"/>
    <property type="match status" value="1"/>
</dbReference>
<dbReference type="InterPro" id="IPR005467">
    <property type="entry name" value="His_kinase_dom"/>
</dbReference>
<evidence type="ECO:0000256" key="1">
    <source>
        <dbReference type="ARBA" id="ARBA00000085"/>
    </source>
</evidence>